<evidence type="ECO:0000313" key="2">
    <source>
        <dbReference type="EMBL" id="CAD6949841.1"/>
    </source>
</evidence>
<keyword evidence="3" id="KW-1185">Reference proteome</keyword>
<feature type="compositionally biased region" description="Polar residues" evidence="1">
    <location>
        <begin position="60"/>
        <end position="75"/>
    </location>
</feature>
<reference evidence="2" key="1">
    <citation type="submission" date="2020-10" db="EMBL/GenBank/DDBJ databases">
        <authorList>
            <person name="Sedaghatjoo S."/>
        </authorList>
    </citation>
    <scope>NUCLEOTIDE SEQUENCE</scope>
    <source>
        <strain evidence="2">AZH3</strain>
    </source>
</reference>
<evidence type="ECO:0000256" key="1">
    <source>
        <dbReference type="SAM" id="MobiDB-lite"/>
    </source>
</evidence>
<evidence type="ECO:0000313" key="3">
    <source>
        <dbReference type="Proteomes" id="UP000836402"/>
    </source>
</evidence>
<name>A0ABN7J6V8_9BASI</name>
<accession>A0ABN7J6V8</accession>
<sequence length="179" mass="17889">MAPKGSDAASSTPVPDTAASSSATLASPATAQSSSVPSDDSGLSAKASLHSATAPKKTSRAASGSRSQRTPTAASQAEKRTISQLGDAVEAARPATRLRTALAAASGPEPTTAGGPSPHTDATAPLSSTGQDTVAASHSQDSASLASRARTPEPVSMDAFLQAFQRLSPSKQQQFFESP</sequence>
<feature type="compositionally biased region" description="Polar residues" evidence="1">
    <location>
        <begin position="125"/>
        <end position="145"/>
    </location>
</feature>
<organism evidence="2 3">
    <name type="scientific">Tilletia caries</name>
    <name type="common">wheat bunt fungus</name>
    <dbReference type="NCBI Taxonomy" id="13290"/>
    <lineage>
        <taxon>Eukaryota</taxon>
        <taxon>Fungi</taxon>
        <taxon>Dikarya</taxon>
        <taxon>Basidiomycota</taxon>
        <taxon>Ustilaginomycotina</taxon>
        <taxon>Exobasidiomycetes</taxon>
        <taxon>Tilletiales</taxon>
        <taxon>Tilletiaceae</taxon>
        <taxon>Tilletia</taxon>
    </lineage>
</organism>
<dbReference type="Proteomes" id="UP000836402">
    <property type="component" value="Unassembled WGS sequence"/>
</dbReference>
<dbReference type="EMBL" id="CAJHJG010005395">
    <property type="protein sequence ID" value="CAD6949841.1"/>
    <property type="molecule type" value="Genomic_DNA"/>
</dbReference>
<proteinExistence type="predicted"/>
<gene>
    <name evidence="2" type="ORF">JKIAZH3_G5986</name>
</gene>
<protein>
    <submittedName>
        <fullName evidence="2">Uncharacterized protein</fullName>
    </submittedName>
</protein>
<feature type="compositionally biased region" description="Low complexity" evidence="1">
    <location>
        <begin position="17"/>
        <end position="44"/>
    </location>
</feature>
<feature type="non-terminal residue" evidence="2">
    <location>
        <position position="179"/>
    </location>
</feature>
<feature type="compositionally biased region" description="Low complexity" evidence="1">
    <location>
        <begin position="91"/>
        <end position="105"/>
    </location>
</feature>
<feature type="region of interest" description="Disordered" evidence="1">
    <location>
        <begin position="1"/>
        <end position="157"/>
    </location>
</feature>
<comment type="caution">
    <text evidence="2">The sequence shown here is derived from an EMBL/GenBank/DDBJ whole genome shotgun (WGS) entry which is preliminary data.</text>
</comment>